<dbReference type="Proteomes" id="UP001454036">
    <property type="component" value="Unassembled WGS sequence"/>
</dbReference>
<organism evidence="4 5">
    <name type="scientific">Lithospermum erythrorhizon</name>
    <name type="common">Purple gromwell</name>
    <name type="synonym">Lithospermum officinale var. erythrorhizon</name>
    <dbReference type="NCBI Taxonomy" id="34254"/>
    <lineage>
        <taxon>Eukaryota</taxon>
        <taxon>Viridiplantae</taxon>
        <taxon>Streptophyta</taxon>
        <taxon>Embryophyta</taxon>
        <taxon>Tracheophyta</taxon>
        <taxon>Spermatophyta</taxon>
        <taxon>Magnoliopsida</taxon>
        <taxon>eudicotyledons</taxon>
        <taxon>Gunneridae</taxon>
        <taxon>Pentapetalae</taxon>
        <taxon>asterids</taxon>
        <taxon>lamiids</taxon>
        <taxon>Boraginales</taxon>
        <taxon>Boraginaceae</taxon>
        <taxon>Boraginoideae</taxon>
        <taxon>Lithospermeae</taxon>
        <taxon>Lithospermum</taxon>
    </lineage>
</organism>
<feature type="compositionally biased region" description="Basic and acidic residues" evidence="2">
    <location>
        <begin position="228"/>
        <end position="239"/>
    </location>
</feature>
<comment type="caution">
    <text evidence="4">The sequence shown here is derived from an EMBL/GenBank/DDBJ whole genome shotgun (WGS) entry which is preliminary data.</text>
</comment>
<feature type="compositionally biased region" description="Basic and acidic residues" evidence="2">
    <location>
        <begin position="509"/>
        <end position="532"/>
    </location>
</feature>
<dbReference type="SUPFAM" id="SSF57756">
    <property type="entry name" value="Retrovirus zinc finger-like domains"/>
    <property type="match status" value="1"/>
</dbReference>
<feature type="region of interest" description="Disordered" evidence="2">
    <location>
        <begin position="482"/>
        <end position="532"/>
    </location>
</feature>
<accession>A0AAV3PSB0</accession>
<keyword evidence="1" id="KW-0863">Zinc-finger</keyword>
<dbReference type="PROSITE" id="PS50158">
    <property type="entry name" value="ZF_CCHC"/>
    <property type="match status" value="1"/>
</dbReference>
<feature type="compositionally biased region" description="Acidic residues" evidence="2">
    <location>
        <begin position="1"/>
        <end position="13"/>
    </location>
</feature>
<dbReference type="EMBL" id="BAABME010002052">
    <property type="protein sequence ID" value="GAA0152802.1"/>
    <property type="molecule type" value="Genomic_DNA"/>
</dbReference>
<dbReference type="GO" id="GO:0003676">
    <property type="term" value="F:nucleic acid binding"/>
    <property type="evidence" value="ECO:0007669"/>
    <property type="project" value="InterPro"/>
</dbReference>
<evidence type="ECO:0000256" key="1">
    <source>
        <dbReference type="PROSITE-ProRule" id="PRU00047"/>
    </source>
</evidence>
<feature type="region of interest" description="Disordered" evidence="2">
    <location>
        <begin position="172"/>
        <end position="282"/>
    </location>
</feature>
<feature type="domain" description="CCHC-type" evidence="3">
    <location>
        <begin position="89"/>
        <end position="104"/>
    </location>
</feature>
<dbReference type="AlphaFoldDB" id="A0AAV3PSB0"/>
<feature type="region of interest" description="Disordered" evidence="2">
    <location>
        <begin position="1"/>
        <end position="75"/>
    </location>
</feature>
<dbReference type="PANTHER" id="PTHR34210">
    <property type="entry name" value="OS01G0252900 PROTEIN"/>
    <property type="match status" value="1"/>
</dbReference>
<feature type="compositionally biased region" description="Polar residues" evidence="2">
    <location>
        <begin position="241"/>
        <end position="252"/>
    </location>
</feature>
<feature type="compositionally biased region" description="Basic and acidic residues" evidence="2">
    <location>
        <begin position="256"/>
        <end position="282"/>
    </location>
</feature>
<dbReference type="InterPro" id="IPR001878">
    <property type="entry name" value="Znf_CCHC"/>
</dbReference>
<proteinExistence type="predicted"/>
<protein>
    <recommendedName>
        <fullName evidence="3">CCHC-type domain-containing protein</fullName>
    </recommendedName>
</protein>
<evidence type="ECO:0000313" key="5">
    <source>
        <dbReference type="Proteomes" id="UP001454036"/>
    </source>
</evidence>
<evidence type="ECO:0000313" key="4">
    <source>
        <dbReference type="EMBL" id="GAA0152802.1"/>
    </source>
</evidence>
<reference evidence="4 5" key="1">
    <citation type="submission" date="2024-01" db="EMBL/GenBank/DDBJ databases">
        <title>The complete chloroplast genome sequence of Lithospermum erythrorhizon: insights into the phylogenetic relationship among Boraginaceae species and the maternal lineages of purple gromwells.</title>
        <authorList>
            <person name="Okada T."/>
            <person name="Watanabe K."/>
        </authorList>
    </citation>
    <scope>NUCLEOTIDE SEQUENCE [LARGE SCALE GENOMIC DNA]</scope>
</reference>
<evidence type="ECO:0000256" key="2">
    <source>
        <dbReference type="SAM" id="MobiDB-lite"/>
    </source>
</evidence>
<sequence>MGSRDDIDDDDFSDLYKEYTGPLGSKANEQQNNTSMKPRSNAGSDEEQEERDPNAVPTDFTSREAKVWEAKSKATERNWKKKKEEELICKICGESGHFTQGCPSTLGASRKSQDFFERIAARESHVRALFTEKVVSEIEKDTGCKIRIDEKFIIVSGKDRLILKKGVNAVHKVKSEEEKKGPPSSVISRSRSRSPVRRSPVNSRFGSSASQLSNPSPRNASPFQHSSARHDKSVEDRVRLSNPSPRNASPFQHASARHDKAVEDRVREDLQKLSRGSPQERGKFLSSRIRFASAVICLVDLVERTVALMHLTSSSFAEAYGNDGARAGSSILRSPMHVSHTGNTYSPYDGHSHGRVAFRADEWNGDRRGPEMQPAQKFEYDAFPKALEELELEYKREAMDLAKIRDKEEDEENYKHREAIREIRESSMKKLSALRDAQAKQWDEFLQLDARRPQQSRQPISTSGYGGYRRVNYPELENSISNPYYSGSSMPMEPRRKHSNSMEHYPPSRTREIYGDFEQQRREDFGKTYDRY</sequence>
<evidence type="ECO:0000259" key="3">
    <source>
        <dbReference type="PROSITE" id="PS50158"/>
    </source>
</evidence>
<gene>
    <name evidence="4" type="ORF">LIER_11190</name>
</gene>
<dbReference type="InterPro" id="IPR036875">
    <property type="entry name" value="Znf_CCHC_sf"/>
</dbReference>
<feature type="compositionally biased region" description="Polar residues" evidence="2">
    <location>
        <begin position="27"/>
        <end position="43"/>
    </location>
</feature>
<feature type="compositionally biased region" description="Polar residues" evidence="2">
    <location>
        <begin position="205"/>
        <end position="226"/>
    </location>
</feature>
<name>A0AAV3PSB0_LITER</name>
<keyword evidence="5" id="KW-1185">Reference proteome</keyword>
<dbReference type="PANTHER" id="PTHR34210:SF3">
    <property type="entry name" value="CCHC-TYPE DOMAIN-CONTAINING PROTEIN"/>
    <property type="match status" value="1"/>
</dbReference>
<dbReference type="GO" id="GO:0008270">
    <property type="term" value="F:zinc ion binding"/>
    <property type="evidence" value="ECO:0007669"/>
    <property type="project" value="UniProtKB-KW"/>
</dbReference>
<keyword evidence="1" id="KW-0862">Zinc</keyword>
<feature type="compositionally biased region" description="Basic and acidic residues" evidence="2">
    <location>
        <begin position="61"/>
        <end position="75"/>
    </location>
</feature>
<keyword evidence="1" id="KW-0479">Metal-binding</keyword>